<dbReference type="InterPro" id="IPR011990">
    <property type="entry name" value="TPR-like_helical_dom_sf"/>
</dbReference>
<dbReference type="Gene3D" id="1.25.40.10">
    <property type="entry name" value="Tetratricopeptide repeat domain"/>
    <property type="match status" value="1"/>
</dbReference>
<keyword evidence="1" id="KW-0812">Transmembrane</keyword>
<dbReference type="RefSeq" id="XP_013399520.1">
    <property type="nucleotide sequence ID" value="XM_013544066.1"/>
</dbReference>
<dbReference type="AlphaFoldDB" id="A0A1S3IPP9"/>
<dbReference type="SUPFAM" id="SSF48452">
    <property type="entry name" value="TPR-like"/>
    <property type="match status" value="1"/>
</dbReference>
<protein>
    <submittedName>
        <fullName evidence="4 5">Uncharacterized protein LOC106165737</fullName>
    </submittedName>
</protein>
<evidence type="ECO:0000313" key="6">
    <source>
        <dbReference type="RefSeq" id="XP_013399521.1"/>
    </source>
</evidence>
<proteinExistence type="predicted"/>
<organism evidence="3 4">
    <name type="scientific">Lingula anatina</name>
    <name type="common">Brachiopod</name>
    <name type="synonym">Lingula unguis</name>
    <dbReference type="NCBI Taxonomy" id="7574"/>
    <lineage>
        <taxon>Eukaryota</taxon>
        <taxon>Metazoa</taxon>
        <taxon>Spiralia</taxon>
        <taxon>Lophotrochozoa</taxon>
        <taxon>Brachiopoda</taxon>
        <taxon>Linguliformea</taxon>
        <taxon>Lingulata</taxon>
        <taxon>Lingulida</taxon>
        <taxon>Linguloidea</taxon>
        <taxon>Lingulidae</taxon>
        <taxon>Lingula</taxon>
    </lineage>
</organism>
<keyword evidence="1" id="KW-1133">Transmembrane helix</keyword>
<feature type="chain" id="PRO_5014545841" evidence="2">
    <location>
        <begin position="21"/>
        <end position="613"/>
    </location>
</feature>
<dbReference type="OrthoDB" id="10002954at2759"/>
<name>A0A1S3IPP9_LINAN</name>
<gene>
    <name evidence="4 5 6" type="primary">LOC106165737</name>
</gene>
<dbReference type="RefSeq" id="XP_013399521.1">
    <property type="nucleotide sequence ID" value="XM_013544067.1"/>
</dbReference>
<sequence>MWKFTLGLLTVVSLTAGVSCTLEPWERKISDGLGNVNLDTSTANADAQDYFIFGLKLVISFWHDLAEESFRKAQQLDPAFAMAYWGEALCKKWFLWNSDFPDDANAILRRMDENNPTMNAHETMYIDAIRALFKNATDENIRQRDQDFSTKMASLVEAYPGDHVAAAYYSISLLEVNKLDEARDVLTSLLKADPNHPAGLHFALHAFDFHQEGVAEKGLAAADRYPTIVSQASHGDHMPAHIYIRLGMWKEAVKVERVALKAGDDFTNERKNGSDSYDKWNRYHSLEYLQYYLLQQARFKEAAQLLERMRKVVQAKPDDLFFRQTWYRMAARQYLESRNYDVGPVIFDPPSYVPLESDMFWSSFTEAGYLQSRAMQAMQLKFANATQLTNDALTRIDALISATEPKASWDYVTKAVKILKLQLQAAREISGGKSPEALKLMQEATGIQDTMVLLPSSPTLLFIPTYEFYGDIMHEYGNEPATALYVQSQAMYPNRAATVLGLARSYRKEKKASQAQDQYRKLHEEIWVDSDTEFGARSEVKEEAMASSDEMLIWIILGASLGGLFLLIVIVVLAAYCANKSKSKSENQQLSTLQRQRDQVYTVEGHANPAYTN</sequence>
<evidence type="ECO:0000313" key="4">
    <source>
        <dbReference type="RefSeq" id="XP_013399519.1"/>
    </source>
</evidence>
<dbReference type="KEGG" id="lak:106165737"/>
<keyword evidence="1" id="KW-0472">Membrane</keyword>
<feature type="transmembrane region" description="Helical" evidence="1">
    <location>
        <begin position="551"/>
        <end position="578"/>
    </location>
</feature>
<reference evidence="4 5" key="1">
    <citation type="submission" date="2025-04" db="UniProtKB">
        <authorList>
            <consortium name="RefSeq"/>
        </authorList>
    </citation>
    <scope>IDENTIFICATION</scope>
    <source>
        <tissue evidence="4 5">Gonads</tissue>
    </source>
</reference>
<keyword evidence="2" id="KW-0732">Signal</keyword>
<evidence type="ECO:0000256" key="2">
    <source>
        <dbReference type="SAM" id="SignalP"/>
    </source>
</evidence>
<dbReference type="GeneID" id="106165737"/>
<dbReference type="PANTHER" id="PTHR45588">
    <property type="entry name" value="TPR DOMAIN-CONTAINING PROTEIN"/>
    <property type="match status" value="1"/>
</dbReference>
<dbReference type="PROSITE" id="PS51257">
    <property type="entry name" value="PROKAR_LIPOPROTEIN"/>
    <property type="match status" value="1"/>
</dbReference>
<evidence type="ECO:0000256" key="1">
    <source>
        <dbReference type="SAM" id="Phobius"/>
    </source>
</evidence>
<keyword evidence="3" id="KW-1185">Reference proteome</keyword>
<dbReference type="Proteomes" id="UP000085678">
    <property type="component" value="Unplaced"/>
</dbReference>
<accession>A0A1S3IPP9</accession>
<feature type="signal peptide" evidence="2">
    <location>
        <begin position="1"/>
        <end position="20"/>
    </location>
</feature>
<dbReference type="PANTHER" id="PTHR45588:SF1">
    <property type="entry name" value="WW DOMAIN-CONTAINING PROTEIN"/>
    <property type="match status" value="1"/>
</dbReference>
<evidence type="ECO:0000313" key="5">
    <source>
        <dbReference type="RefSeq" id="XP_013399520.1"/>
    </source>
</evidence>
<evidence type="ECO:0000313" key="3">
    <source>
        <dbReference type="Proteomes" id="UP000085678"/>
    </source>
</evidence>
<dbReference type="RefSeq" id="XP_013399519.1">
    <property type="nucleotide sequence ID" value="XM_013544065.1"/>
</dbReference>